<comment type="caution">
    <text evidence="1">The sequence shown here is derived from an EMBL/GenBank/DDBJ whole genome shotgun (WGS) entry which is preliminary data.</text>
</comment>
<dbReference type="EMBL" id="MU274911">
    <property type="protein sequence ID" value="KAI0089080.1"/>
    <property type="molecule type" value="Genomic_DNA"/>
</dbReference>
<proteinExistence type="predicted"/>
<reference evidence="1" key="1">
    <citation type="journal article" date="2021" name="Environ. Microbiol.">
        <title>Gene family expansions and transcriptome signatures uncover fungal adaptations to wood decay.</title>
        <authorList>
            <person name="Hage H."/>
            <person name="Miyauchi S."/>
            <person name="Viragh M."/>
            <person name="Drula E."/>
            <person name="Min B."/>
            <person name="Chaduli D."/>
            <person name="Navarro D."/>
            <person name="Favel A."/>
            <person name="Norest M."/>
            <person name="Lesage-Meessen L."/>
            <person name="Balint B."/>
            <person name="Merenyi Z."/>
            <person name="de Eugenio L."/>
            <person name="Morin E."/>
            <person name="Martinez A.T."/>
            <person name="Baldrian P."/>
            <person name="Stursova M."/>
            <person name="Martinez M.J."/>
            <person name="Novotny C."/>
            <person name="Magnuson J.K."/>
            <person name="Spatafora J.W."/>
            <person name="Maurice S."/>
            <person name="Pangilinan J."/>
            <person name="Andreopoulos W."/>
            <person name="LaButti K."/>
            <person name="Hundley H."/>
            <person name="Na H."/>
            <person name="Kuo A."/>
            <person name="Barry K."/>
            <person name="Lipzen A."/>
            <person name="Henrissat B."/>
            <person name="Riley R."/>
            <person name="Ahrendt S."/>
            <person name="Nagy L.G."/>
            <person name="Grigoriev I.V."/>
            <person name="Martin F."/>
            <person name="Rosso M.N."/>
        </authorList>
    </citation>
    <scope>NUCLEOTIDE SEQUENCE</scope>
    <source>
        <strain evidence="1">CBS 384.51</strain>
    </source>
</reference>
<name>A0ACB8U541_9APHY</name>
<gene>
    <name evidence="1" type="ORF">BDY19DRAFT_944128</name>
</gene>
<sequence>MVVPLGVAAPATYADATNLANQFLDLKEEILALPLTPKKLGSPAVHTSQRPNWAVAPDEPSTPSPREGRGARGRRDRGGGRVRGGPDTADNRPLPRKLSPMTRDGKNLRTGVNQRRSRSRTPSRSPQKAPTTPRERTLSAEEIIAPSPTYICLPPGSSVVVGNSQFPPAAGRAPDPAEVDALIRQLQNARGLNEDTGPVSEARSSASSPEKKITPLVENTPTEAPIVRPVTTERLGRPMWLPGQDGVLRPDFTPNNSAPVTPEKQTYVVSLPSSQVQSRDSSPRCTPSPLRQNMLPTVNELLERARERSRSRTRLSTEEQTVKGASSRVASPLREVITAPASPEIEASPAPALGPTVAAAPVVATNASPIVRLPTGPTTPADAPKAFKPRRPATTAGPDVFHARPKEHWPTLDEVLAMQAKSTSTSCM</sequence>
<accession>A0ACB8U541</accession>
<evidence type="ECO:0000313" key="2">
    <source>
        <dbReference type="Proteomes" id="UP001055072"/>
    </source>
</evidence>
<keyword evidence="2" id="KW-1185">Reference proteome</keyword>
<evidence type="ECO:0000313" key="1">
    <source>
        <dbReference type="EMBL" id="KAI0089080.1"/>
    </source>
</evidence>
<organism evidence="1 2">
    <name type="scientific">Irpex rosettiformis</name>
    <dbReference type="NCBI Taxonomy" id="378272"/>
    <lineage>
        <taxon>Eukaryota</taxon>
        <taxon>Fungi</taxon>
        <taxon>Dikarya</taxon>
        <taxon>Basidiomycota</taxon>
        <taxon>Agaricomycotina</taxon>
        <taxon>Agaricomycetes</taxon>
        <taxon>Polyporales</taxon>
        <taxon>Irpicaceae</taxon>
        <taxon>Irpex</taxon>
    </lineage>
</organism>
<dbReference type="Proteomes" id="UP001055072">
    <property type="component" value="Unassembled WGS sequence"/>
</dbReference>
<protein>
    <submittedName>
        <fullName evidence="1">Uncharacterized protein</fullName>
    </submittedName>
</protein>